<name>A0A9W6HD61_9MICO</name>
<dbReference type="GO" id="GO:0005886">
    <property type="term" value="C:plasma membrane"/>
    <property type="evidence" value="ECO:0007669"/>
    <property type="project" value="UniProtKB-SubCell"/>
</dbReference>
<dbReference type="RefSeq" id="WP_271178481.1">
    <property type="nucleotide sequence ID" value="NZ_BAAAJO010000003.1"/>
</dbReference>
<keyword evidence="1" id="KW-1133">Transmembrane helix</keyword>
<accession>A0A9W6HD61</accession>
<feature type="transmembrane region" description="Helical" evidence="1">
    <location>
        <begin position="78"/>
        <end position="100"/>
    </location>
</feature>
<feature type="transmembrane region" description="Helical" evidence="1">
    <location>
        <begin position="166"/>
        <end position="190"/>
    </location>
</feature>
<feature type="transmembrane region" description="Helical" evidence="1">
    <location>
        <begin position="121"/>
        <end position="146"/>
    </location>
</feature>
<evidence type="ECO:0000313" key="2">
    <source>
        <dbReference type="EMBL" id="GLJ77874.1"/>
    </source>
</evidence>
<keyword evidence="1" id="KW-0472">Membrane</keyword>
<reference evidence="2" key="2">
    <citation type="submission" date="2023-01" db="EMBL/GenBank/DDBJ databases">
        <authorList>
            <person name="Sun Q."/>
            <person name="Evtushenko L."/>
        </authorList>
    </citation>
    <scope>NUCLEOTIDE SEQUENCE</scope>
    <source>
        <strain evidence="2">VKM Ac-1401</strain>
    </source>
</reference>
<dbReference type="PANTHER" id="PTHR37305">
    <property type="entry name" value="INTEGRAL MEMBRANE PROTEIN-RELATED"/>
    <property type="match status" value="1"/>
</dbReference>
<feature type="transmembrane region" description="Helical" evidence="1">
    <location>
        <begin position="37"/>
        <end position="58"/>
    </location>
</feature>
<sequence>MSTAVAPTTRHSSLGHLTFPRVVRSEWIKFRTLRSTFWSYAIVLVLGLGITSLVAFSFPESAVSQMPAAAKATFVTSTASFGVYFGQLIVAVLGVLAISGEYSTGMIRSSFAAVPRRTPVFVAKAIVLFISSFVVGIVTTLAGYAIAAPVLSSKGFPVDLTEAGTVWAILGAGAYLGLVSVFALGLGTLLRSAAGGIAAALGVVFLLPIIVSIVGGLLATTEWIAELPKYLISNAGQAMAGAGTELDPWQNVLIVLVWTAVSFIAGAVVMKRRDA</sequence>
<protein>
    <submittedName>
        <fullName evidence="2">ABC transporter permease</fullName>
    </submittedName>
</protein>
<dbReference type="EMBL" id="BSEN01000015">
    <property type="protein sequence ID" value="GLJ77874.1"/>
    <property type="molecule type" value="Genomic_DNA"/>
</dbReference>
<dbReference type="Proteomes" id="UP001142372">
    <property type="component" value="Unassembled WGS sequence"/>
</dbReference>
<reference evidence="2" key="1">
    <citation type="journal article" date="2014" name="Int. J. Syst. Evol. Microbiol.">
        <title>Complete genome sequence of Corynebacterium casei LMG S-19264T (=DSM 44701T), isolated from a smear-ripened cheese.</title>
        <authorList>
            <consortium name="US DOE Joint Genome Institute (JGI-PGF)"/>
            <person name="Walter F."/>
            <person name="Albersmeier A."/>
            <person name="Kalinowski J."/>
            <person name="Ruckert C."/>
        </authorList>
    </citation>
    <scope>NUCLEOTIDE SEQUENCE</scope>
    <source>
        <strain evidence="2">VKM Ac-1401</strain>
    </source>
</reference>
<dbReference type="GO" id="GO:0140359">
    <property type="term" value="F:ABC-type transporter activity"/>
    <property type="evidence" value="ECO:0007669"/>
    <property type="project" value="InterPro"/>
</dbReference>
<keyword evidence="1" id="KW-0812">Transmembrane</keyword>
<proteinExistence type="predicted"/>
<feature type="transmembrane region" description="Helical" evidence="1">
    <location>
        <begin position="197"/>
        <end position="219"/>
    </location>
</feature>
<organism evidence="2 3">
    <name type="scientific">Leifsonia poae</name>
    <dbReference type="NCBI Taxonomy" id="110933"/>
    <lineage>
        <taxon>Bacteria</taxon>
        <taxon>Bacillati</taxon>
        <taxon>Actinomycetota</taxon>
        <taxon>Actinomycetes</taxon>
        <taxon>Micrococcales</taxon>
        <taxon>Microbacteriaceae</taxon>
        <taxon>Leifsonia</taxon>
    </lineage>
</organism>
<dbReference type="Pfam" id="PF12679">
    <property type="entry name" value="ABC2_membrane_2"/>
    <property type="match status" value="1"/>
</dbReference>
<evidence type="ECO:0000313" key="3">
    <source>
        <dbReference type="Proteomes" id="UP001142372"/>
    </source>
</evidence>
<comment type="caution">
    <text evidence="2">The sequence shown here is derived from an EMBL/GenBank/DDBJ whole genome shotgun (WGS) entry which is preliminary data.</text>
</comment>
<feature type="transmembrane region" description="Helical" evidence="1">
    <location>
        <begin position="249"/>
        <end position="270"/>
    </location>
</feature>
<gene>
    <name evidence="2" type="ORF">GCM10017584_34480</name>
</gene>
<dbReference type="AlphaFoldDB" id="A0A9W6HD61"/>
<keyword evidence="3" id="KW-1185">Reference proteome</keyword>
<evidence type="ECO:0000256" key="1">
    <source>
        <dbReference type="SAM" id="Phobius"/>
    </source>
</evidence>
<dbReference type="PANTHER" id="PTHR37305:SF1">
    <property type="entry name" value="MEMBRANE PROTEIN"/>
    <property type="match status" value="1"/>
</dbReference>